<keyword evidence="1" id="KW-0472">Membrane</keyword>
<organism evidence="3 4">
    <name type="scientific">Lactobacillus amylovorus subsp. animalium</name>
    <dbReference type="NCBI Taxonomy" id="3378536"/>
    <lineage>
        <taxon>Bacteria</taxon>
        <taxon>Bacillati</taxon>
        <taxon>Bacillota</taxon>
        <taxon>Bacilli</taxon>
        <taxon>Lactobacillales</taxon>
        <taxon>Lactobacillaceae</taxon>
        <taxon>Lactobacillus</taxon>
    </lineage>
</organism>
<feature type="domain" description="TPM" evidence="2">
    <location>
        <begin position="53"/>
        <end position="162"/>
    </location>
</feature>
<reference evidence="3 4" key="1">
    <citation type="journal article" date="2024" name="Int. J. Syst. Evol. Microbiol.">
        <title>Proposal of Lactobacillus amylovorus subsp. animalis subsp. nov. and an emended description of Lactobacillus amylovorus.</title>
        <authorList>
            <person name="Yamane K."/>
            <person name="Tanizawa Y."/>
            <person name="Kobayashi H."/>
            <person name="Kamizono T."/>
            <person name="Kojima Y."/>
            <person name="Takagi H."/>
            <person name="Tohno M."/>
        </authorList>
    </citation>
    <scope>NUCLEOTIDE SEQUENCE [LARGE SCALE GENOMIC DNA]</scope>
    <source>
        <strain evidence="3 4">TKL145</strain>
    </source>
</reference>
<dbReference type="InterPro" id="IPR007621">
    <property type="entry name" value="TPM_dom"/>
</dbReference>
<keyword evidence="1" id="KW-1133">Transmembrane helix</keyword>
<sequence>MIAGYHMSKLRSIENMWKVWPINLKKTRISLVGLVGLLLVFLTTTGFVQPNIEDHAHILNKETKTLITEKNNRYFQTKEQPQISVITVKRLNKLTPEALNRTKRSVFIVVGQKGKKRNVQIFSTKDLHGAFTADARTNIIRAEVDKLRSQDNATFNEGLRFVFRACATKVDQQYQYALDKYDLSSSEQDKISHPHRVALPIALALAFLIVGIVYVLRRFGRNNYNSRN</sequence>
<evidence type="ECO:0000259" key="2">
    <source>
        <dbReference type="Pfam" id="PF04536"/>
    </source>
</evidence>
<evidence type="ECO:0000313" key="4">
    <source>
        <dbReference type="Proteomes" id="UP001437574"/>
    </source>
</evidence>
<dbReference type="Gene3D" id="3.10.310.50">
    <property type="match status" value="1"/>
</dbReference>
<dbReference type="Proteomes" id="UP001437574">
    <property type="component" value="Unassembled WGS sequence"/>
</dbReference>
<accession>A0ABC9VP45</accession>
<evidence type="ECO:0000256" key="1">
    <source>
        <dbReference type="SAM" id="Phobius"/>
    </source>
</evidence>
<dbReference type="EMBL" id="BAAAAK010000038">
    <property type="protein sequence ID" value="GAA0043514.1"/>
    <property type="molecule type" value="Genomic_DNA"/>
</dbReference>
<protein>
    <submittedName>
        <fullName evidence="3">TPM domain-containing protein</fullName>
    </submittedName>
</protein>
<comment type="caution">
    <text evidence="3">The sequence shown here is derived from an EMBL/GenBank/DDBJ whole genome shotgun (WGS) entry which is preliminary data.</text>
</comment>
<proteinExistence type="predicted"/>
<reference evidence="4" key="2">
    <citation type="submission" date="2024-01" db="EMBL/GenBank/DDBJ databases">
        <title>Draft genome sequence of Lactobacillus amylovorus strain TKL145.</title>
        <authorList>
            <person name="Tohno M."/>
            <person name="Tanizawa Y."/>
        </authorList>
    </citation>
    <scope>NUCLEOTIDE SEQUENCE [LARGE SCALE GENOMIC DNA]</scope>
    <source>
        <strain evidence="4">TKL145</strain>
    </source>
</reference>
<keyword evidence="1" id="KW-0812">Transmembrane</keyword>
<gene>
    <name evidence="3" type="ORF">LATKL145_19290</name>
</gene>
<feature type="transmembrane region" description="Helical" evidence="1">
    <location>
        <begin position="197"/>
        <end position="216"/>
    </location>
</feature>
<dbReference type="Pfam" id="PF04536">
    <property type="entry name" value="TPM_phosphatase"/>
    <property type="match status" value="1"/>
</dbReference>
<dbReference type="AlphaFoldDB" id="A0ABC9VP45"/>
<name>A0ABC9VP45_LACAM</name>
<evidence type="ECO:0000313" key="3">
    <source>
        <dbReference type="EMBL" id="GAA0043514.1"/>
    </source>
</evidence>